<comment type="caution">
    <text evidence="2">The sequence shown here is derived from an EMBL/GenBank/DDBJ whole genome shotgun (WGS) entry which is preliminary data.</text>
</comment>
<keyword evidence="1" id="KW-0812">Transmembrane</keyword>
<evidence type="ECO:0000256" key="1">
    <source>
        <dbReference type="SAM" id="Phobius"/>
    </source>
</evidence>
<proteinExistence type="predicted"/>
<feature type="transmembrane region" description="Helical" evidence="1">
    <location>
        <begin position="77"/>
        <end position="97"/>
    </location>
</feature>
<keyword evidence="1" id="KW-1133">Transmembrane helix</keyword>
<reference evidence="2 3" key="2">
    <citation type="submission" date="2017-10" db="EMBL/GenBank/DDBJ databases">
        <authorList>
            <person name="Banno H."/>
            <person name="Chua N.-H."/>
        </authorList>
    </citation>
    <scope>NUCLEOTIDE SEQUENCE [LARGE SCALE GENOMIC DNA]</scope>
    <source>
        <strain evidence="2 3">JK626</strain>
    </source>
</reference>
<reference evidence="2 3" key="1">
    <citation type="submission" date="2017-10" db="EMBL/GenBank/DDBJ databases">
        <title>Resolving the taxonomy of Roseburia spp., Eubacterium rectale and Agathobacter spp. through phylogenomic analysis.</title>
        <authorList>
            <person name="Sheridan P.O."/>
            <person name="Walker A.W."/>
            <person name="Duncan S.H."/>
            <person name="Scott K.P."/>
            <person name="Toole P.W.O."/>
            <person name="Luis P."/>
            <person name="Flint H.J."/>
        </authorList>
    </citation>
    <scope>NUCLEOTIDE SEQUENCE [LARGE SCALE GENOMIC DNA]</scope>
    <source>
        <strain evidence="2 3">JK626</strain>
    </source>
</reference>
<dbReference type="EMBL" id="PDYF01000031">
    <property type="protein sequence ID" value="PHU34201.1"/>
    <property type="molecule type" value="Genomic_DNA"/>
</dbReference>
<feature type="transmembrane region" description="Helical" evidence="1">
    <location>
        <begin position="20"/>
        <end position="46"/>
    </location>
</feature>
<accession>A0A2G3DTC2</accession>
<keyword evidence="1" id="KW-0472">Membrane</keyword>
<feature type="transmembrane region" description="Helical" evidence="1">
    <location>
        <begin position="103"/>
        <end position="128"/>
    </location>
</feature>
<dbReference type="AlphaFoldDB" id="A0A2G3DTC2"/>
<evidence type="ECO:0008006" key="4">
    <source>
        <dbReference type="Google" id="ProtNLM"/>
    </source>
</evidence>
<organism evidence="2 3">
    <name type="scientific">Pseudobutyrivibrio ruminis</name>
    <dbReference type="NCBI Taxonomy" id="46206"/>
    <lineage>
        <taxon>Bacteria</taxon>
        <taxon>Bacillati</taxon>
        <taxon>Bacillota</taxon>
        <taxon>Clostridia</taxon>
        <taxon>Lachnospirales</taxon>
        <taxon>Lachnospiraceae</taxon>
        <taxon>Pseudobutyrivibrio</taxon>
    </lineage>
</organism>
<dbReference type="Proteomes" id="UP000225889">
    <property type="component" value="Unassembled WGS sequence"/>
</dbReference>
<evidence type="ECO:0000313" key="2">
    <source>
        <dbReference type="EMBL" id="PHU34201.1"/>
    </source>
</evidence>
<name>A0A2G3DTC2_9FIRM</name>
<dbReference type="RefSeq" id="WP_099392506.1">
    <property type="nucleotide sequence ID" value="NZ_PDYF01000031.1"/>
</dbReference>
<dbReference type="Pfam" id="PF04854">
    <property type="entry name" value="DUF624"/>
    <property type="match status" value="1"/>
</dbReference>
<dbReference type="InterPro" id="IPR006938">
    <property type="entry name" value="DUF624"/>
</dbReference>
<sequence length="205" mass="23235">MGNLLNYDGPVLRFLTKIVYSVWLNILWFICCIPIVTIGASTTALCHCCQKMARDEESYITRTFFTSFKQDFFKSTIIGLIMIGLGAALAVDGYIMYRLCFTSVFWTLVSAVLIIAAVAYIIVLLWIFQLQAHFVNTIINMFKNSIMIGMRFIFCTITMAFVFVAMGLLIYYVCTPAIIFGVGTCTYFCSMLAKNILIQCESQEF</sequence>
<gene>
    <name evidence="2" type="ORF">CSX01_11585</name>
</gene>
<feature type="transmembrane region" description="Helical" evidence="1">
    <location>
        <begin position="178"/>
        <end position="197"/>
    </location>
</feature>
<evidence type="ECO:0000313" key="3">
    <source>
        <dbReference type="Proteomes" id="UP000225889"/>
    </source>
</evidence>
<protein>
    <recommendedName>
        <fullName evidence="4">DUF624 domain-containing protein</fullName>
    </recommendedName>
</protein>
<feature type="transmembrane region" description="Helical" evidence="1">
    <location>
        <begin position="148"/>
        <end position="172"/>
    </location>
</feature>